<evidence type="ECO:0000313" key="2">
    <source>
        <dbReference type="Proteomes" id="UP000241546"/>
    </source>
</evidence>
<dbReference type="AlphaFoldDB" id="A0A2T4AYV8"/>
<sequence>MSFTKIIILSSLFIAFLLVQRWRTWFSRQAKNVTALDTDQKSRLEAKLAERVTLYKELYYKVQNLEEFPEVLPTAKEMLLELLEHGFSMAKYKPQTRSILDLKEYDPASLDQFLEAERQEVSDGFEAYVRRRAAGSPRELFNTKEDAVQWLKRLAPLNLIDGAWLCRVHKITTPFVLRDITKNAWQVFSEELGDGDVEKNHVLIYRDLLRKHGVDLPACDSIEFIREHHGLDDEQVWRNSIGQLLISLFPNEFLPEILGLNLHFEALAPTGLRATKEFPEVGISAYYFALHVSIDNADSGHSGMALANIVAFMDLMRKTGMMDCAQAWKRIQAGYLLSQSLDDSETPDVFEERLIQILHRKANLARKIHCTSRARIGGKSLSEWFSSPFSANEEKGDEWKYGFLHALADSRPWVYRGNSSKSLLMKELSWTGRMFGAFTDSEVQLMRTWIDSLPEKDARPGDAYWKTVGGHSLLEHSFLPSRQDVAVTHPVFGPQDVPCPSSASSPDFAPLPALQVSQIRLDALLPLWFVHPCVLENIVASPYQTAEPLTSKILQIIRAEMGYSPENTGMAGMDEQLRRGYRPDLVALGCEMARRNNVPEPTCLGDIIAPLSEDSPAATKFAHSLLNWSMRPQSNGAFLLGLARAFLDMEVWVAADESLLAKEARRYLWQVIERKRTGFEACLTELDSDPAKSCEFVGGYEYGRAEIEKILA</sequence>
<name>A0A2T4AYV8_9HYPO</name>
<dbReference type="GeneID" id="36599912"/>
<dbReference type="RefSeq" id="XP_024745575.1">
    <property type="nucleotide sequence ID" value="XM_024891794.1"/>
</dbReference>
<proteinExistence type="predicted"/>
<evidence type="ECO:0008006" key="3">
    <source>
        <dbReference type="Google" id="ProtNLM"/>
    </source>
</evidence>
<reference evidence="2" key="1">
    <citation type="submission" date="2016-07" db="EMBL/GenBank/DDBJ databases">
        <title>Multiple horizontal gene transfer events from other fungi enriched the ability of initially mycotrophic Trichoderma (Ascomycota) to feed on dead plant biomass.</title>
        <authorList>
            <consortium name="DOE Joint Genome Institute"/>
            <person name="Atanasova L."/>
            <person name="Chenthamara K."/>
            <person name="Zhang J."/>
            <person name="Grujic M."/>
            <person name="Henrissat B."/>
            <person name="Kuo A."/>
            <person name="Aerts A."/>
            <person name="Salamov A."/>
            <person name="Lipzen A."/>
            <person name="Labutti K."/>
            <person name="Barry K."/>
            <person name="Miao Y."/>
            <person name="Rahimi M.J."/>
            <person name="Shen Q."/>
            <person name="Grigoriev I.V."/>
            <person name="Kubicek C.P."/>
            <person name="Druzhinina I.S."/>
        </authorList>
    </citation>
    <scope>NUCLEOTIDE SEQUENCE [LARGE SCALE GENOMIC DNA]</scope>
    <source>
        <strain evidence="2">TUCIM 6016</strain>
    </source>
</reference>
<dbReference type="SMART" id="SM01236">
    <property type="entry name" value="Haem_oxygenase_2"/>
    <property type="match status" value="1"/>
</dbReference>
<keyword evidence="2" id="KW-1185">Reference proteome</keyword>
<dbReference type="OrthoDB" id="10057598at2759"/>
<dbReference type="Gene3D" id="1.20.910.10">
    <property type="entry name" value="Heme oxygenase-like"/>
    <property type="match status" value="1"/>
</dbReference>
<gene>
    <name evidence="1" type="ORF">BBK36DRAFT_1129981</name>
</gene>
<evidence type="ECO:0000313" key="1">
    <source>
        <dbReference type="EMBL" id="PTB62255.1"/>
    </source>
</evidence>
<dbReference type="InterPro" id="IPR016084">
    <property type="entry name" value="Haem_Oase-like_multi-hlx"/>
</dbReference>
<protein>
    <recommendedName>
        <fullName evidence="3">Heme oxygenase-like protein</fullName>
    </recommendedName>
</protein>
<dbReference type="Pfam" id="PF14518">
    <property type="entry name" value="Haem_oxygenas_2"/>
    <property type="match status" value="1"/>
</dbReference>
<accession>A0A2T4AYV8</accession>
<dbReference type="Proteomes" id="UP000241546">
    <property type="component" value="Unassembled WGS sequence"/>
</dbReference>
<dbReference type="EMBL" id="KZ680224">
    <property type="protein sequence ID" value="PTB62255.1"/>
    <property type="molecule type" value="Genomic_DNA"/>
</dbReference>
<organism evidence="1 2">
    <name type="scientific">Trichoderma citrinoviride</name>
    <dbReference type="NCBI Taxonomy" id="58853"/>
    <lineage>
        <taxon>Eukaryota</taxon>
        <taxon>Fungi</taxon>
        <taxon>Dikarya</taxon>
        <taxon>Ascomycota</taxon>
        <taxon>Pezizomycotina</taxon>
        <taxon>Sordariomycetes</taxon>
        <taxon>Hypocreomycetidae</taxon>
        <taxon>Hypocreales</taxon>
        <taxon>Hypocreaceae</taxon>
        <taxon>Trichoderma</taxon>
    </lineage>
</organism>